<evidence type="ECO:0000256" key="11">
    <source>
        <dbReference type="HAMAP-Rule" id="MF_00303"/>
    </source>
</evidence>
<evidence type="ECO:0000256" key="7">
    <source>
        <dbReference type="ARBA" id="ARBA00023186"/>
    </source>
</evidence>
<dbReference type="GO" id="GO:0051301">
    <property type="term" value="P:cell division"/>
    <property type="evidence" value="ECO:0007669"/>
    <property type="project" value="UniProtKB-KW"/>
</dbReference>
<evidence type="ECO:0000256" key="8">
    <source>
        <dbReference type="ARBA" id="ARBA00023235"/>
    </source>
</evidence>
<evidence type="ECO:0000256" key="1">
    <source>
        <dbReference type="ARBA" id="ARBA00000971"/>
    </source>
</evidence>
<dbReference type="GO" id="GO:0043022">
    <property type="term" value="F:ribosome binding"/>
    <property type="evidence" value="ECO:0007669"/>
    <property type="project" value="TreeGrafter"/>
</dbReference>
<reference evidence="15" key="1">
    <citation type="submission" date="2008-12" db="EMBL/GenBank/DDBJ databases">
        <title>Complete sequence of Chloroflexus aggregans DSM 9485.</title>
        <authorList>
            <consortium name="US DOE Joint Genome Institute"/>
            <person name="Lucas S."/>
            <person name="Copeland A."/>
            <person name="Lapidus A."/>
            <person name="Glavina del Rio T."/>
            <person name="Dalin E."/>
            <person name="Tice H."/>
            <person name="Pitluck S."/>
            <person name="Foster B."/>
            <person name="Larimer F."/>
            <person name="Land M."/>
            <person name="Hauser L."/>
            <person name="Kyrpides N."/>
            <person name="Mikhailova N."/>
            <person name="Bryant D."/>
            <person name="Richardson P."/>
        </authorList>
    </citation>
    <scope>NUCLEOTIDE SEQUENCE</scope>
    <source>
        <strain evidence="15">DSM 9485</strain>
    </source>
</reference>
<keyword evidence="6 11" id="KW-0697">Rotamase</keyword>
<dbReference type="KEGG" id="cag:Cagg_2165"/>
<dbReference type="InterPro" id="IPR008880">
    <property type="entry name" value="Trigger_fac_C"/>
</dbReference>
<dbReference type="InterPro" id="IPR046357">
    <property type="entry name" value="PPIase_dom_sf"/>
</dbReference>
<gene>
    <name evidence="11" type="primary">tig</name>
    <name evidence="15" type="ordered locus">Cagg_2165</name>
</gene>
<dbReference type="InterPro" id="IPR027304">
    <property type="entry name" value="Trigger_fact/SurA_dom_sf"/>
</dbReference>
<dbReference type="PANTHER" id="PTHR30560">
    <property type="entry name" value="TRIGGER FACTOR CHAPERONE AND PEPTIDYL-PROLYL CIS/TRANS ISOMERASE"/>
    <property type="match status" value="1"/>
</dbReference>
<dbReference type="eggNOG" id="COG0544">
    <property type="taxonomic scope" value="Bacteria"/>
</dbReference>
<feature type="region of interest" description="Disordered" evidence="12">
    <location>
        <begin position="173"/>
        <end position="215"/>
    </location>
</feature>
<comment type="function">
    <text evidence="11">Involved in protein export. Acts as a chaperone by maintaining the newly synthesized protein in an open conformation. Functions as a peptidyl-prolyl cis-trans isomerase.</text>
</comment>
<dbReference type="InterPro" id="IPR037041">
    <property type="entry name" value="Trigger_fac_C_sf"/>
</dbReference>
<dbReference type="PANTHER" id="PTHR30560:SF3">
    <property type="entry name" value="TRIGGER FACTOR-LIKE PROTEIN TIG, CHLOROPLASTIC"/>
    <property type="match status" value="1"/>
</dbReference>
<dbReference type="HAMAP" id="MF_00303">
    <property type="entry name" value="Trigger_factor_Tig"/>
    <property type="match status" value="1"/>
</dbReference>
<comment type="subcellular location">
    <subcellularLocation>
        <location evidence="11">Cytoplasm</location>
    </subcellularLocation>
    <text evidence="11">About half TF is bound to the ribosome near the polypeptide exit tunnel while the other half is free in the cytoplasm.</text>
</comment>
<keyword evidence="8 11" id="KW-0413">Isomerase</keyword>
<dbReference type="Gene3D" id="3.10.50.40">
    <property type="match status" value="1"/>
</dbReference>
<dbReference type="GO" id="GO:0051083">
    <property type="term" value="P:'de novo' cotranslational protein folding"/>
    <property type="evidence" value="ECO:0007669"/>
    <property type="project" value="TreeGrafter"/>
</dbReference>
<protein>
    <recommendedName>
        <fullName evidence="4 11">Trigger factor</fullName>
        <shortName evidence="11">TF</shortName>
        <ecNumber evidence="3 11">5.2.1.8</ecNumber>
    </recommendedName>
    <alternativeName>
        <fullName evidence="10 11">PPIase</fullName>
    </alternativeName>
</protein>
<evidence type="ECO:0000259" key="13">
    <source>
        <dbReference type="Pfam" id="PF05697"/>
    </source>
</evidence>
<dbReference type="Pfam" id="PF05697">
    <property type="entry name" value="Trigger_N"/>
    <property type="match status" value="1"/>
</dbReference>
<evidence type="ECO:0000256" key="4">
    <source>
        <dbReference type="ARBA" id="ARBA00016902"/>
    </source>
</evidence>
<sequence length="484" mass="54447">MKVTTEKLPKSLVSLQIEVDRDQFERSLDQAARRLSQKFPIHGFRPGKAPRFLIERTFGRAALIEEATEDLINNAYKKAIQQEQIEVVGPPQLERIDSVEPFVFTVKVPVPPTVTLGDYRSIRVPMSVEPITEEMVEAELRRMREEHVTLQELDEPRPAQQGDQVRVLLSTRVEDEDATTEGEAAEEDANGESEAAQAQEDGEPTGSEETLDLEPGHLVDELYEGLIGMNIGEKKEIVAVMPDDHAEESIRGKKVTFKVELLGIKRRIVPAWEELPSLVNFEGTLDELRAKVRADLEEAERRRAEQALLNAYIEQLVEQTTFDIPDVMIHELAHSLLHDQEQQFARYGITLEQVLQYRGISHDQAVAELMPEAERQTKVTLALSEVIKREGLAVTPEEIDAEIERILADYEEERRPQIRETLTTQLLSSVANIVLDKKLRALISAIARGEQTAMTTEAAQPDASEPTVEAVTAEESSSRPTNET</sequence>
<evidence type="ECO:0000256" key="6">
    <source>
        <dbReference type="ARBA" id="ARBA00023110"/>
    </source>
</evidence>
<evidence type="ECO:0000259" key="14">
    <source>
        <dbReference type="Pfam" id="PF05698"/>
    </source>
</evidence>
<feature type="domain" description="Trigger factor ribosome-binding bacterial" evidence="13">
    <location>
        <begin position="1"/>
        <end position="143"/>
    </location>
</feature>
<feature type="compositionally biased region" description="Polar residues" evidence="12">
    <location>
        <begin position="474"/>
        <end position="484"/>
    </location>
</feature>
<dbReference type="SUPFAM" id="SSF109998">
    <property type="entry name" value="Triger factor/SurA peptide-binding domain-like"/>
    <property type="match status" value="1"/>
</dbReference>
<dbReference type="HOGENOM" id="CLU_033058_3_0_0"/>
<keyword evidence="16" id="KW-1185">Reference proteome</keyword>
<feature type="compositionally biased region" description="Acidic residues" evidence="12">
    <location>
        <begin position="174"/>
        <end position="191"/>
    </location>
</feature>
<keyword evidence="5 11" id="KW-0132">Cell division</keyword>
<dbReference type="STRING" id="326427.Cagg_2165"/>
<comment type="similarity">
    <text evidence="2 11">Belongs to the FKBP-type PPIase family. Tig subfamily.</text>
</comment>
<dbReference type="Pfam" id="PF05698">
    <property type="entry name" value="Trigger_C"/>
    <property type="match status" value="1"/>
</dbReference>
<keyword evidence="9 11" id="KW-0131">Cell cycle</keyword>
<evidence type="ECO:0000256" key="2">
    <source>
        <dbReference type="ARBA" id="ARBA00005464"/>
    </source>
</evidence>
<dbReference type="InterPro" id="IPR008881">
    <property type="entry name" value="Trigger_fac_ribosome-bd_bac"/>
</dbReference>
<dbReference type="GO" id="GO:0015031">
    <property type="term" value="P:protein transport"/>
    <property type="evidence" value="ECO:0007669"/>
    <property type="project" value="UniProtKB-UniRule"/>
</dbReference>
<dbReference type="GO" id="GO:0043335">
    <property type="term" value="P:protein unfolding"/>
    <property type="evidence" value="ECO:0007669"/>
    <property type="project" value="TreeGrafter"/>
</dbReference>
<organism evidence="15 16">
    <name type="scientific">Chloroflexus aggregans (strain MD-66 / DSM 9485)</name>
    <dbReference type="NCBI Taxonomy" id="326427"/>
    <lineage>
        <taxon>Bacteria</taxon>
        <taxon>Bacillati</taxon>
        <taxon>Chloroflexota</taxon>
        <taxon>Chloroflexia</taxon>
        <taxon>Chloroflexales</taxon>
        <taxon>Chloroflexineae</taxon>
        <taxon>Chloroflexaceae</taxon>
        <taxon>Chloroflexus</taxon>
    </lineage>
</organism>
<dbReference type="GO" id="GO:0003755">
    <property type="term" value="F:peptidyl-prolyl cis-trans isomerase activity"/>
    <property type="evidence" value="ECO:0007669"/>
    <property type="project" value="UniProtKB-UniRule"/>
</dbReference>
<evidence type="ECO:0000313" key="16">
    <source>
        <dbReference type="Proteomes" id="UP000002508"/>
    </source>
</evidence>
<dbReference type="OrthoDB" id="9767721at2"/>
<dbReference type="PIRSF" id="PIRSF003095">
    <property type="entry name" value="Trigger_factor"/>
    <property type="match status" value="1"/>
</dbReference>
<keyword evidence="11" id="KW-0963">Cytoplasm</keyword>
<dbReference type="RefSeq" id="WP_015940906.1">
    <property type="nucleotide sequence ID" value="NC_011831.1"/>
</dbReference>
<comment type="catalytic activity">
    <reaction evidence="1 11">
        <text>[protein]-peptidylproline (omega=180) = [protein]-peptidylproline (omega=0)</text>
        <dbReference type="Rhea" id="RHEA:16237"/>
        <dbReference type="Rhea" id="RHEA-COMP:10747"/>
        <dbReference type="Rhea" id="RHEA-COMP:10748"/>
        <dbReference type="ChEBI" id="CHEBI:83833"/>
        <dbReference type="ChEBI" id="CHEBI:83834"/>
        <dbReference type="EC" id="5.2.1.8"/>
    </reaction>
</comment>
<feature type="region of interest" description="Disordered" evidence="12">
    <location>
        <begin position="452"/>
        <end position="484"/>
    </location>
</feature>
<keyword evidence="7 11" id="KW-0143">Chaperone</keyword>
<dbReference type="GO" id="GO:0005737">
    <property type="term" value="C:cytoplasm"/>
    <property type="evidence" value="ECO:0007669"/>
    <property type="project" value="UniProtKB-SubCell"/>
</dbReference>
<dbReference type="NCBIfam" id="TIGR00115">
    <property type="entry name" value="tig"/>
    <property type="match status" value="1"/>
</dbReference>
<feature type="domain" description="Trigger factor C-terminal" evidence="14">
    <location>
        <begin position="284"/>
        <end position="443"/>
    </location>
</feature>
<proteinExistence type="inferred from homology"/>
<dbReference type="EC" id="5.2.1.8" evidence="3 11"/>
<evidence type="ECO:0000256" key="5">
    <source>
        <dbReference type="ARBA" id="ARBA00022618"/>
    </source>
</evidence>
<evidence type="ECO:0000256" key="9">
    <source>
        <dbReference type="ARBA" id="ARBA00023306"/>
    </source>
</evidence>
<dbReference type="InterPro" id="IPR005215">
    <property type="entry name" value="Trig_fac"/>
</dbReference>
<name>B8GCK4_CHLAD</name>
<evidence type="ECO:0000313" key="15">
    <source>
        <dbReference type="EMBL" id="ACL25048.1"/>
    </source>
</evidence>
<dbReference type="AlphaFoldDB" id="B8GCK4"/>
<dbReference type="GO" id="GO:0044183">
    <property type="term" value="F:protein folding chaperone"/>
    <property type="evidence" value="ECO:0007669"/>
    <property type="project" value="TreeGrafter"/>
</dbReference>
<dbReference type="Gene3D" id="3.30.70.1050">
    <property type="entry name" value="Trigger factor ribosome-binding domain"/>
    <property type="match status" value="1"/>
</dbReference>
<evidence type="ECO:0000256" key="12">
    <source>
        <dbReference type="SAM" id="MobiDB-lite"/>
    </source>
</evidence>
<accession>B8GCK4</accession>
<dbReference type="Gene3D" id="1.10.3120.10">
    <property type="entry name" value="Trigger factor, C-terminal domain"/>
    <property type="match status" value="1"/>
</dbReference>
<dbReference type="EMBL" id="CP001337">
    <property type="protein sequence ID" value="ACL25048.1"/>
    <property type="molecule type" value="Genomic_DNA"/>
</dbReference>
<dbReference type="InterPro" id="IPR036611">
    <property type="entry name" value="Trigger_fac_ribosome-bd_sf"/>
</dbReference>
<comment type="domain">
    <text evidence="11">Consists of 3 domains; the N-terminus binds the ribosome, the middle domain has PPIase activity, while the C-terminus has intrinsic chaperone activity on its own.</text>
</comment>
<evidence type="ECO:0000256" key="10">
    <source>
        <dbReference type="ARBA" id="ARBA00029986"/>
    </source>
</evidence>
<evidence type="ECO:0000256" key="3">
    <source>
        <dbReference type="ARBA" id="ARBA00013194"/>
    </source>
</evidence>
<dbReference type="SUPFAM" id="SSF54534">
    <property type="entry name" value="FKBP-like"/>
    <property type="match status" value="1"/>
</dbReference>
<dbReference type="SUPFAM" id="SSF102735">
    <property type="entry name" value="Trigger factor ribosome-binding domain"/>
    <property type="match status" value="1"/>
</dbReference>
<dbReference type="Proteomes" id="UP000002508">
    <property type="component" value="Chromosome"/>
</dbReference>